<accession>A0ABT5VKI3</accession>
<keyword evidence="1" id="KW-0472">Membrane</keyword>
<feature type="transmembrane region" description="Helical" evidence="1">
    <location>
        <begin position="6"/>
        <end position="23"/>
    </location>
</feature>
<gene>
    <name evidence="2" type="ORF">N7Z68_18010</name>
</gene>
<evidence type="ECO:0000313" key="2">
    <source>
        <dbReference type="EMBL" id="MDE5415257.1"/>
    </source>
</evidence>
<dbReference type="EMBL" id="JAOTPO010000014">
    <property type="protein sequence ID" value="MDE5415257.1"/>
    <property type="molecule type" value="Genomic_DNA"/>
</dbReference>
<name>A0ABT5VKI3_9BACI</name>
<comment type="caution">
    <text evidence="2">The sequence shown here is derived from an EMBL/GenBank/DDBJ whole genome shotgun (WGS) entry which is preliminary data.</text>
</comment>
<keyword evidence="1" id="KW-0812">Transmembrane</keyword>
<keyword evidence="3" id="KW-1185">Reference proteome</keyword>
<dbReference type="Proteomes" id="UP001148125">
    <property type="component" value="Unassembled WGS sequence"/>
</dbReference>
<evidence type="ECO:0000313" key="3">
    <source>
        <dbReference type="Proteomes" id="UP001148125"/>
    </source>
</evidence>
<evidence type="ECO:0000256" key="1">
    <source>
        <dbReference type="SAM" id="Phobius"/>
    </source>
</evidence>
<protein>
    <submittedName>
        <fullName evidence="2">Uncharacterized protein</fullName>
    </submittedName>
</protein>
<proteinExistence type="predicted"/>
<keyword evidence="1" id="KW-1133">Transmembrane helix</keyword>
<organism evidence="2 3">
    <name type="scientific">Alkalihalobacterium chitinilyticum</name>
    <dbReference type="NCBI Taxonomy" id="2980103"/>
    <lineage>
        <taxon>Bacteria</taxon>
        <taxon>Bacillati</taxon>
        <taxon>Bacillota</taxon>
        <taxon>Bacilli</taxon>
        <taxon>Bacillales</taxon>
        <taxon>Bacillaceae</taxon>
        <taxon>Alkalihalobacterium</taxon>
    </lineage>
</organism>
<sequence length="142" mass="17112">MKRKWFLIIGLVIIIFFSINIFNDYRAKGLDDLISFNSTDFDSFVFNEGHEHLEVRTDKKEHAEKLDDFLSQYRVKRMNDNEWDSDVSEEEGFMLTIYSKNKPIMASIYERRVHFLNEGKYYNVLNGPIDMDWVNNYIQEYQ</sequence>
<dbReference type="RefSeq" id="WP_275119862.1">
    <property type="nucleotide sequence ID" value="NZ_JAOTPO010000014.1"/>
</dbReference>
<reference evidence="2" key="1">
    <citation type="submission" date="2024-05" db="EMBL/GenBank/DDBJ databases">
        <title>Alkalihalobacillus sp. strain MEB203 novel alkaliphilic bacterium from Lonar Lake, India.</title>
        <authorList>
            <person name="Joshi A."/>
            <person name="Thite S."/>
            <person name="Mengade P."/>
        </authorList>
    </citation>
    <scope>NUCLEOTIDE SEQUENCE</scope>
    <source>
        <strain evidence="2">MEB 203</strain>
    </source>
</reference>